<keyword evidence="2" id="KW-0378">Hydrolase</keyword>
<dbReference type="InterPro" id="IPR003615">
    <property type="entry name" value="HNH_nuc"/>
</dbReference>
<dbReference type="InterPro" id="IPR044925">
    <property type="entry name" value="His-Me_finger_sf"/>
</dbReference>
<dbReference type="Gene3D" id="3.90.75.20">
    <property type="match status" value="1"/>
</dbReference>
<keyword evidence="2" id="KW-0540">Nuclease</keyword>
<reference evidence="2 3" key="1">
    <citation type="submission" date="2017-01" db="EMBL/GenBank/DDBJ databases">
        <title>Isolation and charaterisation of Pectobacterium phages.</title>
        <authorList>
            <person name="Buttimer C.T.H."/>
            <person name="Lucid A."/>
            <person name="Coffey A."/>
        </authorList>
    </citation>
    <scope>NUCLEOTIDE SEQUENCE [LARGE SCALE GENOMIC DNA]</scope>
</reference>
<name>A0A2P0PAP3_9CAUD</name>
<dbReference type="SUPFAM" id="SSF54060">
    <property type="entry name" value="His-Me finger endonucleases"/>
    <property type="match status" value="1"/>
</dbReference>
<feature type="domain" description="HNH nuclease" evidence="1">
    <location>
        <begin position="66"/>
        <end position="108"/>
    </location>
</feature>
<proteinExistence type="predicted"/>
<keyword evidence="3" id="KW-1185">Reference proteome</keyword>
<sequence length="120" mass="13705">MITKKHPHPDRRQEICDRIMKRVDIRDCGYRVNGIVSPCHVWTGPTSGEGRGGGYGRISINSQTCATHIVMATHYFGYIPGNKQVDHKCKQRLCCNPEHLELVSQKENCRRRDKARKEGS</sequence>
<dbReference type="Proteomes" id="UP000240218">
    <property type="component" value="Segment"/>
</dbReference>
<dbReference type="Pfam" id="PF13392">
    <property type="entry name" value="HNH_3"/>
    <property type="match status" value="1"/>
</dbReference>
<evidence type="ECO:0000313" key="3">
    <source>
        <dbReference type="Proteomes" id="UP000240218"/>
    </source>
</evidence>
<keyword evidence="2" id="KW-0255">Endonuclease</keyword>
<dbReference type="EMBL" id="KY514264">
    <property type="protein sequence ID" value="ARB11760.1"/>
    <property type="molecule type" value="Genomic_DNA"/>
</dbReference>
<gene>
    <name evidence="2" type="ORF">CB1_33</name>
</gene>
<organism evidence="2 3">
    <name type="scientific">Pectobacterium phage vB_PatP_CB1</name>
    <dbReference type="NCBI Taxonomy" id="1958917"/>
    <lineage>
        <taxon>Viruses</taxon>
        <taxon>Duplodnaviria</taxon>
        <taxon>Heunggongvirae</taxon>
        <taxon>Uroviricota</taxon>
        <taxon>Caudoviricetes</taxon>
        <taxon>Schitoviridae</taxon>
        <taxon>Cbunavirus</taxon>
        <taxon>Cbunavirus CB1</taxon>
    </lineage>
</organism>
<protein>
    <submittedName>
        <fullName evidence="2">HNH endonuclease</fullName>
    </submittedName>
</protein>
<accession>A0A2P0PAP3</accession>
<dbReference type="GO" id="GO:0004519">
    <property type="term" value="F:endonuclease activity"/>
    <property type="evidence" value="ECO:0007669"/>
    <property type="project" value="UniProtKB-KW"/>
</dbReference>
<evidence type="ECO:0000313" key="2">
    <source>
        <dbReference type="EMBL" id="ARB11760.1"/>
    </source>
</evidence>
<evidence type="ECO:0000259" key="1">
    <source>
        <dbReference type="Pfam" id="PF13392"/>
    </source>
</evidence>